<feature type="transmembrane region" description="Helical" evidence="1">
    <location>
        <begin position="21"/>
        <end position="47"/>
    </location>
</feature>
<keyword evidence="3" id="KW-1185">Reference proteome</keyword>
<accession>A0A939JAS1</accession>
<dbReference type="Proteomes" id="UP000664144">
    <property type="component" value="Unassembled WGS sequence"/>
</dbReference>
<sequence>MQGVYITKKLLPSDSNSTADAINITIVVVVGLVLLPFLLLIGLGFWLKEILLPATAVPATADEWRVLNTGTTHLVLRYQFIAATEVSDEAAGYFDTQSLICYQANPHVTFFDGYFTDFQVERADGVFVQKIHFNSTLDTVLAMPLCFFSYRTQEAEELVDLKDYTLDAKGNPEDFLLTASGDEDELHIRLVSNPSLMKNRII</sequence>
<evidence type="ECO:0000256" key="1">
    <source>
        <dbReference type="SAM" id="Phobius"/>
    </source>
</evidence>
<dbReference type="EMBL" id="JAFLQZ010000016">
    <property type="protein sequence ID" value="MBO0360159.1"/>
    <property type="molecule type" value="Genomic_DNA"/>
</dbReference>
<keyword evidence="1" id="KW-0472">Membrane</keyword>
<comment type="caution">
    <text evidence="2">The sequence shown here is derived from an EMBL/GenBank/DDBJ whole genome shotgun (WGS) entry which is preliminary data.</text>
</comment>
<gene>
    <name evidence="2" type="ORF">J0X19_19515</name>
</gene>
<evidence type="ECO:0000313" key="2">
    <source>
        <dbReference type="EMBL" id="MBO0360159.1"/>
    </source>
</evidence>
<keyword evidence="1" id="KW-0812">Transmembrane</keyword>
<name>A0A939JAS1_9BACT</name>
<reference evidence="2" key="1">
    <citation type="submission" date="2021-03" db="EMBL/GenBank/DDBJ databases">
        <authorList>
            <person name="Kim M.K."/>
        </authorList>
    </citation>
    <scope>NUCLEOTIDE SEQUENCE</scope>
    <source>
        <strain evidence="2">BT186</strain>
    </source>
</reference>
<protein>
    <submittedName>
        <fullName evidence="2">Uncharacterized protein</fullName>
    </submittedName>
</protein>
<keyword evidence="1" id="KW-1133">Transmembrane helix</keyword>
<evidence type="ECO:0000313" key="3">
    <source>
        <dbReference type="Proteomes" id="UP000664144"/>
    </source>
</evidence>
<organism evidence="2 3">
    <name type="scientific">Hymenobacter telluris</name>
    <dbReference type="NCBI Taxonomy" id="2816474"/>
    <lineage>
        <taxon>Bacteria</taxon>
        <taxon>Pseudomonadati</taxon>
        <taxon>Bacteroidota</taxon>
        <taxon>Cytophagia</taxon>
        <taxon>Cytophagales</taxon>
        <taxon>Hymenobacteraceae</taxon>
        <taxon>Hymenobacter</taxon>
    </lineage>
</organism>
<proteinExistence type="predicted"/>
<dbReference type="AlphaFoldDB" id="A0A939JAS1"/>
<dbReference type="RefSeq" id="WP_206986099.1">
    <property type="nucleotide sequence ID" value="NZ_JAFLQZ010000016.1"/>
</dbReference>